<comment type="caution">
    <text evidence="2">The sequence shown here is derived from an EMBL/GenBank/DDBJ whole genome shotgun (WGS) entry which is preliminary data.</text>
</comment>
<proteinExistence type="predicted"/>
<name>A0AA39Y3K6_9PEZI</name>
<dbReference type="InterPro" id="IPR010730">
    <property type="entry name" value="HET"/>
</dbReference>
<gene>
    <name evidence="2" type="ORF">B0T16DRAFT_447721</name>
</gene>
<evidence type="ECO:0000259" key="1">
    <source>
        <dbReference type="Pfam" id="PF06985"/>
    </source>
</evidence>
<dbReference type="Pfam" id="PF06985">
    <property type="entry name" value="HET"/>
    <property type="match status" value="1"/>
</dbReference>
<protein>
    <submittedName>
        <fullName evidence="2">Heterokaryon incompatibility protein-domain-containing protein</fullName>
    </submittedName>
</protein>
<evidence type="ECO:0000313" key="3">
    <source>
        <dbReference type="Proteomes" id="UP001174936"/>
    </source>
</evidence>
<evidence type="ECO:0000313" key="2">
    <source>
        <dbReference type="EMBL" id="KAK0643890.1"/>
    </source>
</evidence>
<dbReference type="Proteomes" id="UP001174936">
    <property type="component" value="Unassembled WGS sequence"/>
</dbReference>
<accession>A0AA39Y3K6</accession>
<dbReference type="InterPro" id="IPR052895">
    <property type="entry name" value="HetReg/Transcr_Mod"/>
</dbReference>
<dbReference type="PANTHER" id="PTHR24148:SF64">
    <property type="entry name" value="HETEROKARYON INCOMPATIBILITY DOMAIN-CONTAINING PROTEIN"/>
    <property type="match status" value="1"/>
</dbReference>
<reference evidence="2" key="1">
    <citation type="submission" date="2023-06" db="EMBL/GenBank/DDBJ databases">
        <title>Genome-scale phylogeny and comparative genomics of the fungal order Sordariales.</title>
        <authorList>
            <consortium name="Lawrence Berkeley National Laboratory"/>
            <person name="Hensen N."/>
            <person name="Bonometti L."/>
            <person name="Westerberg I."/>
            <person name="Brannstrom I.O."/>
            <person name="Guillou S."/>
            <person name="Cros-Aarteil S."/>
            <person name="Calhoun S."/>
            <person name="Haridas S."/>
            <person name="Kuo A."/>
            <person name="Mondo S."/>
            <person name="Pangilinan J."/>
            <person name="Riley R."/>
            <person name="Labutti K."/>
            <person name="Andreopoulos B."/>
            <person name="Lipzen A."/>
            <person name="Chen C."/>
            <person name="Yanf M."/>
            <person name="Daum C."/>
            <person name="Ng V."/>
            <person name="Clum A."/>
            <person name="Steindorff A."/>
            <person name="Ohm R."/>
            <person name="Martin F."/>
            <person name="Silar P."/>
            <person name="Natvig D."/>
            <person name="Lalanne C."/>
            <person name="Gautier V."/>
            <person name="Ament-Velasquez S.L."/>
            <person name="Kruys A."/>
            <person name="Hutchinson M.I."/>
            <person name="Powell A.J."/>
            <person name="Barry K."/>
            <person name="Miller A.N."/>
            <person name="Grigoriev I.V."/>
            <person name="Debuchy R."/>
            <person name="Gladieux P."/>
            <person name="Thoren M.H."/>
            <person name="Johannesson H."/>
        </authorList>
    </citation>
    <scope>NUCLEOTIDE SEQUENCE</scope>
    <source>
        <strain evidence="2">SMH2532-1</strain>
    </source>
</reference>
<dbReference type="EMBL" id="JAULSV010000005">
    <property type="protein sequence ID" value="KAK0643890.1"/>
    <property type="molecule type" value="Genomic_DNA"/>
</dbReference>
<dbReference type="Pfam" id="PF26639">
    <property type="entry name" value="Het-6_barrel"/>
    <property type="match status" value="1"/>
</dbReference>
<dbReference type="AlphaFoldDB" id="A0AA39Y3K6"/>
<feature type="domain" description="Heterokaryon incompatibility" evidence="1">
    <location>
        <begin position="94"/>
        <end position="272"/>
    </location>
</feature>
<sequence length="728" mass="80442">MNINFINLITLGAEGLQSAGQSTASFASTSVSGLKNKTKLWAKKPPKFAYHDRIGRDHIRLLRFVHDPFTDDAISDLTLALETHSLAPGSCPSYVALSYTWGPPNMGLMGVRTEYTDIERKPVWINRGVLELRPNLHDLLTQMKASYPPGTYFWADAICINQSDTHERVQQLGIMDVVYTRAIKTVVWLGKKTQLTPKAAEILHRNAGATRAAFPRIMQSLMAGQHQPPIHADETSLLWDRFGILPLTKADWEILADVYSRRWFGRSWMVQEVALSPVLEVLCGDVAFDWDVIALPAVVLSLTHTTMSLVSVYLTTNLPIIFSAMGMTHAAGLHMARMWCHSQTHQTSLLASLDLSAGLPASGPASLLLKLATATFGFVATHRRDKFYALHGILHRIANFNYTEHPTLAPSYSPDISDADVCRSTCEAIIQETGTLHIITLGGYAGYLYRVDEVPGVIRGTKFFRKLTDLAPQHRLPELATWAPDFNPYRLSLPLLGPSFHPIGFDASGAGSQIHGLKGEMRPVVEGQRLWGMGIDDSARRPASADLGSMFRGWMVYVVLKRLLSRLDPVRMVNRGAIPAMIEAFFAENEAMERLALVDDFFPSRAELRKRLAWLGYIEDVKGVTAAPAGKEACLKAWERAARDFDLFAQLYAQFKRVFVTDSGHLGAANQALGVGHGVWILAGCPTPMVLVPDEKNGGYKVFGDAYLHGMMFGEAVGGASWERICLV</sequence>
<keyword evidence="3" id="KW-1185">Reference proteome</keyword>
<organism evidence="2 3">
    <name type="scientific">Cercophora newfieldiana</name>
    <dbReference type="NCBI Taxonomy" id="92897"/>
    <lineage>
        <taxon>Eukaryota</taxon>
        <taxon>Fungi</taxon>
        <taxon>Dikarya</taxon>
        <taxon>Ascomycota</taxon>
        <taxon>Pezizomycotina</taxon>
        <taxon>Sordariomycetes</taxon>
        <taxon>Sordariomycetidae</taxon>
        <taxon>Sordariales</taxon>
        <taxon>Lasiosphaeriaceae</taxon>
        <taxon>Cercophora</taxon>
    </lineage>
</organism>
<dbReference type="PANTHER" id="PTHR24148">
    <property type="entry name" value="ANKYRIN REPEAT DOMAIN-CONTAINING PROTEIN 39 HOMOLOG-RELATED"/>
    <property type="match status" value="1"/>
</dbReference>